<dbReference type="Proteomes" id="UP001239445">
    <property type="component" value="Unassembled WGS sequence"/>
</dbReference>
<keyword evidence="3" id="KW-0805">Transcription regulation</keyword>
<reference evidence="8" key="1">
    <citation type="submission" date="2023-06" db="EMBL/GenBank/DDBJ databases">
        <title>Genome-scale phylogeny and comparative genomics of the fungal order Sordariales.</title>
        <authorList>
            <consortium name="Lawrence Berkeley National Laboratory"/>
            <person name="Hensen N."/>
            <person name="Bonometti L."/>
            <person name="Westerberg I."/>
            <person name="Brannstrom I.O."/>
            <person name="Guillou S."/>
            <person name="Cros-Aarteil S."/>
            <person name="Calhoun S."/>
            <person name="Haridas S."/>
            <person name="Kuo A."/>
            <person name="Mondo S."/>
            <person name="Pangilinan J."/>
            <person name="Riley R."/>
            <person name="Labutti K."/>
            <person name="Andreopoulos B."/>
            <person name="Lipzen A."/>
            <person name="Chen C."/>
            <person name="Yanf M."/>
            <person name="Daum C."/>
            <person name="Ng V."/>
            <person name="Clum A."/>
            <person name="Steindorff A."/>
            <person name="Ohm R."/>
            <person name="Martin F."/>
            <person name="Silar P."/>
            <person name="Natvig D."/>
            <person name="Lalanne C."/>
            <person name="Gautier V."/>
            <person name="Ament-Velasquez S.L."/>
            <person name="Kruys A."/>
            <person name="Hutchinson M.I."/>
            <person name="Powell A.J."/>
            <person name="Barry K."/>
            <person name="Miller A.N."/>
            <person name="Grigoriev I.V."/>
            <person name="Debuchy R."/>
            <person name="Gladieux P."/>
            <person name="Thoren M.H."/>
            <person name="Johannesson H."/>
        </authorList>
    </citation>
    <scope>NUCLEOTIDE SEQUENCE</scope>
    <source>
        <strain evidence="8">PSN4</strain>
    </source>
</reference>
<evidence type="ECO:0000256" key="1">
    <source>
        <dbReference type="ARBA" id="ARBA00004123"/>
    </source>
</evidence>
<keyword evidence="9" id="KW-1185">Reference proteome</keyword>
<proteinExistence type="predicted"/>
<organism evidence="8 9">
    <name type="scientific">Echria macrotheca</name>
    <dbReference type="NCBI Taxonomy" id="438768"/>
    <lineage>
        <taxon>Eukaryota</taxon>
        <taxon>Fungi</taxon>
        <taxon>Dikarya</taxon>
        <taxon>Ascomycota</taxon>
        <taxon>Pezizomycotina</taxon>
        <taxon>Sordariomycetes</taxon>
        <taxon>Sordariomycetidae</taxon>
        <taxon>Sordariales</taxon>
        <taxon>Schizotheciaceae</taxon>
        <taxon>Echria</taxon>
    </lineage>
</organism>
<dbReference type="Pfam" id="PF11951">
    <property type="entry name" value="Fungal_trans_2"/>
    <property type="match status" value="1"/>
</dbReference>
<sequence length="507" mass="56725">MRQPNQCARRSRGCDSSNSTEPPCRTCSASGVECPGYGKAHQPVRLRWLAPGRVLSQKRKRGNIFLDVRKREAERKTGQPDARELIMPLAWWEKAAIRDALSPSRLKLTTDAGAVFEAVEYFNTCIHPDLAPVHELGTNPHIFPLLPVHLRYTGAYPDHFRLNLVCMVLHHRVSRLKGVADTGAIVEKFHRYRGVILRSLRADISLDKRRTSNVVLGSIVNLVLADNQHGAPSWRCHLEVAQKLIEMRGGLSVIGDSPSLVNLLRSVILVGVIGNTTCPASNQTATAWHVQNLDYILRLSEQGVTPFQMCPFPLFAEIIRVNHLRARAPSGDVEDLRQEAWGILDRINTFSPESWTRTQSSAKTDRLIAAQVNQAAVTIYCVRSLQSLSVLPTTNDDSLRLRCIEQAGRLHALLGEALRSVRLKRFMLWPLVMLGVEAAHDLGVRDFVNRELPELMRHTGTSAPMQAREVLGRMWTSGWTDWDACFDRPCVFVTQTMVDLSGIPPDG</sequence>
<evidence type="ECO:0000256" key="5">
    <source>
        <dbReference type="ARBA" id="ARBA00023163"/>
    </source>
</evidence>
<evidence type="ECO:0000256" key="4">
    <source>
        <dbReference type="ARBA" id="ARBA00023125"/>
    </source>
</evidence>
<dbReference type="GO" id="GO:0000976">
    <property type="term" value="F:transcription cis-regulatory region binding"/>
    <property type="evidence" value="ECO:0007669"/>
    <property type="project" value="TreeGrafter"/>
</dbReference>
<evidence type="ECO:0000256" key="6">
    <source>
        <dbReference type="ARBA" id="ARBA00023242"/>
    </source>
</evidence>
<name>A0AAJ0B3F3_9PEZI</name>
<feature type="region of interest" description="Disordered" evidence="7">
    <location>
        <begin position="1"/>
        <end position="23"/>
    </location>
</feature>
<keyword evidence="6" id="KW-0539">Nucleus</keyword>
<dbReference type="GO" id="GO:0005634">
    <property type="term" value="C:nucleus"/>
    <property type="evidence" value="ECO:0007669"/>
    <property type="project" value="UniProtKB-SubCell"/>
</dbReference>
<evidence type="ECO:0000256" key="3">
    <source>
        <dbReference type="ARBA" id="ARBA00023015"/>
    </source>
</evidence>
<evidence type="ECO:0000256" key="2">
    <source>
        <dbReference type="ARBA" id="ARBA00022833"/>
    </source>
</evidence>
<gene>
    <name evidence="8" type="ORF">QBC47DRAFT_151167</name>
</gene>
<feature type="compositionally biased region" description="Polar residues" evidence="7">
    <location>
        <begin position="1"/>
        <end position="21"/>
    </location>
</feature>
<keyword evidence="5" id="KW-0804">Transcription</keyword>
<dbReference type="PANTHER" id="PTHR37534">
    <property type="entry name" value="TRANSCRIPTIONAL ACTIVATOR PROTEIN UGA3"/>
    <property type="match status" value="1"/>
</dbReference>
<evidence type="ECO:0000313" key="9">
    <source>
        <dbReference type="Proteomes" id="UP001239445"/>
    </source>
</evidence>
<evidence type="ECO:0000313" key="8">
    <source>
        <dbReference type="EMBL" id="KAK1749482.1"/>
    </source>
</evidence>
<dbReference type="InterPro" id="IPR021858">
    <property type="entry name" value="Fun_TF"/>
</dbReference>
<comment type="caution">
    <text evidence="8">The sequence shown here is derived from an EMBL/GenBank/DDBJ whole genome shotgun (WGS) entry which is preliminary data.</text>
</comment>
<protein>
    <submittedName>
        <fullName evidence="8">C6 zinc finger domain-protein</fullName>
    </submittedName>
</protein>
<dbReference type="EMBL" id="MU839857">
    <property type="protein sequence ID" value="KAK1749482.1"/>
    <property type="molecule type" value="Genomic_DNA"/>
</dbReference>
<keyword evidence="2" id="KW-0862">Zinc</keyword>
<accession>A0AAJ0B3F3</accession>
<dbReference type="GO" id="GO:0003700">
    <property type="term" value="F:DNA-binding transcription factor activity"/>
    <property type="evidence" value="ECO:0007669"/>
    <property type="project" value="TreeGrafter"/>
</dbReference>
<keyword evidence="4" id="KW-0238">DNA-binding</keyword>
<dbReference type="GO" id="GO:0045944">
    <property type="term" value="P:positive regulation of transcription by RNA polymerase II"/>
    <property type="evidence" value="ECO:0007669"/>
    <property type="project" value="TreeGrafter"/>
</dbReference>
<evidence type="ECO:0000256" key="7">
    <source>
        <dbReference type="SAM" id="MobiDB-lite"/>
    </source>
</evidence>
<comment type="subcellular location">
    <subcellularLocation>
        <location evidence="1">Nucleus</location>
    </subcellularLocation>
</comment>
<dbReference type="AlphaFoldDB" id="A0AAJ0B3F3"/>
<dbReference type="PANTHER" id="PTHR37534:SF48">
    <property type="entry name" value="FINGER DOMAIN PROTEIN, PUTATIVE-RELATED"/>
    <property type="match status" value="1"/>
</dbReference>